<dbReference type="EMBL" id="LODL01000021">
    <property type="protein sequence ID" value="KXB30030.1"/>
    <property type="molecule type" value="Genomic_DNA"/>
</dbReference>
<dbReference type="Proteomes" id="UP000070186">
    <property type="component" value="Unassembled WGS sequence"/>
</dbReference>
<organism evidence="3 4">
    <name type="scientific">Dechloromonas denitrificans</name>
    <dbReference type="NCBI Taxonomy" id="281362"/>
    <lineage>
        <taxon>Bacteria</taxon>
        <taxon>Pseudomonadati</taxon>
        <taxon>Pseudomonadota</taxon>
        <taxon>Betaproteobacteria</taxon>
        <taxon>Rhodocyclales</taxon>
        <taxon>Azonexaceae</taxon>
        <taxon>Dechloromonas</taxon>
    </lineage>
</organism>
<gene>
    <name evidence="3" type="ORF">AT959_11615</name>
</gene>
<feature type="coiled-coil region" evidence="2">
    <location>
        <begin position="188"/>
        <end position="215"/>
    </location>
</feature>
<dbReference type="STRING" id="281362.AT959_11615"/>
<reference evidence="3 4" key="1">
    <citation type="submission" date="2015-12" db="EMBL/GenBank/DDBJ databases">
        <title>Nitrous oxide reduction kinetics distinguish bacteria harboring typical versus atypical NosZ.</title>
        <authorList>
            <person name="Yoon S."/>
            <person name="Nissen S."/>
            <person name="Park D."/>
            <person name="Sanford R.A."/>
            <person name="Loeffler F.E."/>
        </authorList>
    </citation>
    <scope>NUCLEOTIDE SEQUENCE [LARGE SCALE GENOMIC DNA]</scope>
    <source>
        <strain evidence="3 4">ATCC BAA-841</strain>
    </source>
</reference>
<name>A0A133XGF5_9RHOO</name>
<feature type="coiled-coil region" evidence="2">
    <location>
        <begin position="241"/>
        <end position="302"/>
    </location>
</feature>
<dbReference type="RefSeq" id="WP_066883258.1">
    <property type="nucleotide sequence ID" value="NZ_LODL01000021.1"/>
</dbReference>
<dbReference type="Gene3D" id="1.20.5.1700">
    <property type="match status" value="1"/>
</dbReference>
<keyword evidence="2" id="KW-0175">Coiled coil</keyword>
<comment type="similarity">
    <text evidence="1">Belongs to the UPF0751 family.</text>
</comment>
<accession>A0A133XGF5</accession>
<dbReference type="AlphaFoldDB" id="A0A133XGF5"/>
<protein>
    <recommendedName>
        <fullName evidence="5">DUF2325 domain-containing protein</fullName>
    </recommendedName>
</protein>
<evidence type="ECO:0000313" key="4">
    <source>
        <dbReference type="Proteomes" id="UP000070186"/>
    </source>
</evidence>
<evidence type="ECO:0000313" key="3">
    <source>
        <dbReference type="EMBL" id="KXB30030.1"/>
    </source>
</evidence>
<proteinExistence type="inferred from homology"/>
<comment type="caution">
    <text evidence="3">The sequence shown here is derived from an EMBL/GenBank/DDBJ whole genome shotgun (WGS) entry which is preliminary data.</text>
</comment>
<keyword evidence="4" id="KW-1185">Reference proteome</keyword>
<evidence type="ECO:0000256" key="1">
    <source>
        <dbReference type="ARBA" id="ARBA00007189"/>
    </source>
</evidence>
<dbReference type="InterPro" id="IPR016772">
    <property type="entry name" value="UCP020408"/>
</dbReference>
<sequence length="435" mass="47549">MSDIPFHVAGGVFTAGKAKTADGFAQLLPKPTPAEPAPAASQGSQRRKLWGIPHKFHCPVIGVCFGVDELRSLMAKVMHFPRDTTDFVLHTTAVGACETRSRLAELLHKNMEKRFQLIVRRFAETKDGEGLRQLWREAVRAGTEIPGALWASWTHPACDALLEQEIYGDIHMIQHQIGTGTRAELNALKTLQAENLQLRRQLDAARSEVEAQRGEKSRETRSLGQRVADLRIELAGKEAHAANLTGQLDTLRQTLPELKDRQALARRASDAEGRATALTARLNDLEEEVERLRELARHADETIRHLLAAGDQAAVAPHSADDEQAANLSGKCILCVGGRSGAVDAYRQIVEQRGGRFLHHDGGLEESLHRIDAALSAADLVVCQAGCISHNAYWRVKEQCKRSGKQCVFIKGAGVSSFGRIVSAACTPTETITVA</sequence>
<evidence type="ECO:0000256" key="2">
    <source>
        <dbReference type="SAM" id="Coils"/>
    </source>
</evidence>
<dbReference type="Pfam" id="PF10087">
    <property type="entry name" value="DUF2325"/>
    <property type="match status" value="1"/>
</dbReference>
<evidence type="ECO:0008006" key="5">
    <source>
        <dbReference type="Google" id="ProtNLM"/>
    </source>
</evidence>